<protein>
    <submittedName>
        <fullName evidence="2">Uncharacterized protein</fullName>
    </submittedName>
</protein>
<gene>
    <name evidence="2" type="ORF">N7539_006889</name>
</gene>
<dbReference type="Proteomes" id="UP001148312">
    <property type="component" value="Unassembled WGS sequence"/>
</dbReference>
<feature type="region of interest" description="Disordered" evidence="1">
    <location>
        <begin position="47"/>
        <end position="66"/>
    </location>
</feature>
<organism evidence="2 3">
    <name type="scientific">Penicillium diatomitis</name>
    <dbReference type="NCBI Taxonomy" id="2819901"/>
    <lineage>
        <taxon>Eukaryota</taxon>
        <taxon>Fungi</taxon>
        <taxon>Dikarya</taxon>
        <taxon>Ascomycota</taxon>
        <taxon>Pezizomycotina</taxon>
        <taxon>Eurotiomycetes</taxon>
        <taxon>Eurotiomycetidae</taxon>
        <taxon>Eurotiales</taxon>
        <taxon>Aspergillaceae</taxon>
        <taxon>Penicillium</taxon>
    </lineage>
</organism>
<dbReference type="EMBL" id="JAPWDQ010000009">
    <property type="protein sequence ID" value="KAJ5480995.1"/>
    <property type="molecule type" value="Genomic_DNA"/>
</dbReference>
<evidence type="ECO:0000313" key="2">
    <source>
        <dbReference type="EMBL" id="KAJ5480995.1"/>
    </source>
</evidence>
<accession>A0A9X0BSC9</accession>
<feature type="region of interest" description="Disordered" evidence="1">
    <location>
        <begin position="1"/>
        <end position="33"/>
    </location>
</feature>
<proteinExistence type="predicted"/>
<evidence type="ECO:0000313" key="3">
    <source>
        <dbReference type="Proteomes" id="UP001148312"/>
    </source>
</evidence>
<keyword evidence="3" id="KW-1185">Reference proteome</keyword>
<reference evidence="2" key="1">
    <citation type="submission" date="2022-12" db="EMBL/GenBank/DDBJ databases">
        <authorList>
            <person name="Petersen C."/>
        </authorList>
    </citation>
    <scope>NUCLEOTIDE SEQUENCE</scope>
    <source>
        <strain evidence="2">IBT 30728</strain>
    </source>
</reference>
<comment type="caution">
    <text evidence="2">The sequence shown here is derived from an EMBL/GenBank/DDBJ whole genome shotgun (WGS) entry which is preliminary data.</text>
</comment>
<reference evidence="2" key="2">
    <citation type="journal article" date="2023" name="IMA Fungus">
        <title>Comparative genomic study of the Penicillium genus elucidates a diverse pangenome and 15 lateral gene transfer events.</title>
        <authorList>
            <person name="Petersen C."/>
            <person name="Sorensen T."/>
            <person name="Nielsen M.R."/>
            <person name="Sondergaard T.E."/>
            <person name="Sorensen J.L."/>
            <person name="Fitzpatrick D.A."/>
            <person name="Frisvad J.C."/>
            <person name="Nielsen K.L."/>
        </authorList>
    </citation>
    <scope>NUCLEOTIDE SEQUENCE</scope>
    <source>
        <strain evidence="2">IBT 30728</strain>
    </source>
</reference>
<name>A0A9X0BSC9_9EURO</name>
<evidence type="ECO:0000256" key="1">
    <source>
        <dbReference type="SAM" id="MobiDB-lite"/>
    </source>
</evidence>
<dbReference type="GeneID" id="81626739"/>
<sequence>MADGLGMLSQRKRKGSRGVRRKQIGTLADSSKMPSTWAALYQRSARPAGSSASYPSFPESKSHTFE</sequence>
<feature type="compositionally biased region" description="Basic residues" evidence="1">
    <location>
        <begin position="10"/>
        <end position="23"/>
    </location>
</feature>
<dbReference type="AlphaFoldDB" id="A0A9X0BSC9"/>
<dbReference type="RefSeq" id="XP_056788425.1">
    <property type="nucleotide sequence ID" value="XM_056936490.1"/>
</dbReference>